<protein>
    <recommendedName>
        <fullName evidence="4">RING-type E3 ubiquitin transferase</fullName>
        <ecNumber evidence="4">2.3.2.27</ecNumber>
    </recommendedName>
</protein>
<dbReference type="GO" id="GO:0061630">
    <property type="term" value="F:ubiquitin protein ligase activity"/>
    <property type="evidence" value="ECO:0007669"/>
    <property type="project" value="UniProtKB-EC"/>
</dbReference>
<evidence type="ECO:0000256" key="3">
    <source>
        <dbReference type="ARBA" id="ARBA00004906"/>
    </source>
</evidence>
<comment type="subcellular location">
    <subcellularLocation>
        <location evidence="2">Membrane</location>
        <topology evidence="2">Single-pass membrane protein</topology>
    </subcellularLocation>
</comment>
<reference evidence="17" key="1">
    <citation type="journal article" date="2017" name="Nat. Commun.">
        <title>The asparagus genome sheds light on the origin and evolution of a young Y chromosome.</title>
        <authorList>
            <person name="Harkess A."/>
            <person name="Zhou J."/>
            <person name="Xu C."/>
            <person name="Bowers J.E."/>
            <person name="Van der Hulst R."/>
            <person name="Ayyampalayam S."/>
            <person name="Mercati F."/>
            <person name="Riccardi P."/>
            <person name="McKain M.R."/>
            <person name="Kakrana A."/>
            <person name="Tang H."/>
            <person name="Ray J."/>
            <person name="Groenendijk J."/>
            <person name="Arikit S."/>
            <person name="Mathioni S.M."/>
            <person name="Nakano M."/>
            <person name="Shan H."/>
            <person name="Telgmann-Rauber A."/>
            <person name="Kanno A."/>
            <person name="Yue Z."/>
            <person name="Chen H."/>
            <person name="Li W."/>
            <person name="Chen Y."/>
            <person name="Xu X."/>
            <person name="Zhang Y."/>
            <person name="Luo S."/>
            <person name="Chen H."/>
            <person name="Gao J."/>
            <person name="Mao Z."/>
            <person name="Pires J.C."/>
            <person name="Luo M."/>
            <person name="Kudrna D."/>
            <person name="Wing R.A."/>
            <person name="Meyers B.C."/>
            <person name="Yi K."/>
            <person name="Kong H."/>
            <person name="Lavrijsen P."/>
            <person name="Sunseri F."/>
            <person name="Falavigna A."/>
            <person name="Ye Y."/>
            <person name="Leebens-Mack J.H."/>
            <person name="Chen G."/>
        </authorList>
    </citation>
    <scope>NUCLEOTIDE SEQUENCE [LARGE SCALE GENOMIC DNA]</scope>
    <source>
        <strain evidence="17">cv. DH0086</strain>
    </source>
</reference>
<feature type="region of interest" description="Disordered" evidence="14">
    <location>
        <begin position="257"/>
        <end position="278"/>
    </location>
</feature>
<feature type="compositionally biased region" description="Gly residues" evidence="14">
    <location>
        <begin position="265"/>
        <end position="274"/>
    </location>
</feature>
<evidence type="ECO:0000313" key="17">
    <source>
        <dbReference type="Proteomes" id="UP000243459"/>
    </source>
</evidence>
<gene>
    <name evidence="16" type="ORF">A4U43_C03F3330</name>
</gene>
<dbReference type="PROSITE" id="PS50089">
    <property type="entry name" value="ZF_RING_2"/>
    <property type="match status" value="1"/>
</dbReference>
<dbReference type="GO" id="GO:0008270">
    <property type="term" value="F:zinc ion binding"/>
    <property type="evidence" value="ECO:0007669"/>
    <property type="project" value="UniProtKB-KW"/>
</dbReference>
<keyword evidence="9" id="KW-0833">Ubl conjugation pathway</keyword>
<evidence type="ECO:0000256" key="11">
    <source>
        <dbReference type="ARBA" id="ARBA00022989"/>
    </source>
</evidence>
<evidence type="ECO:0000256" key="10">
    <source>
        <dbReference type="ARBA" id="ARBA00022833"/>
    </source>
</evidence>
<dbReference type="Gene3D" id="3.30.40.10">
    <property type="entry name" value="Zinc/RING finger domain, C3HC4 (zinc finger)"/>
    <property type="match status" value="1"/>
</dbReference>
<dbReference type="GO" id="GO:0016020">
    <property type="term" value="C:membrane"/>
    <property type="evidence" value="ECO:0007669"/>
    <property type="project" value="UniProtKB-SubCell"/>
</dbReference>
<evidence type="ECO:0000256" key="1">
    <source>
        <dbReference type="ARBA" id="ARBA00000900"/>
    </source>
</evidence>
<evidence type="ECO:0000256" key="12">
    <source>
        <dbReference type="ARBA" id="ARBA00023136"/>
    </source>
</evidence>
<dbReference type="Proteomes" id="UP000243459">
    <property type="component" value="Chromosome 3"/>
</dbReference>
<feature type="compositionally biased region" description="Basic and acidic residues" evidence="14">
    <location>
        <begin position="69"/>
        <end position="81"/>
    </location>
</feature>
<evidence type="ECO:0000256" key="4">
    <source>
        <dbReference type="ARBA" id="ARBA00012483"/>
    </source>
</evidence>
<evidence type="ECO:0000256" key="14">
    <source>
        <dbReference type="SAM" id="MobiDB-lite"/>
    </source>
</evidence>
<feature type="domain" description="RING-type" evidence="15">
    <location>
        <begin position="96"/>
        <end position="138"/>
    </location>
</feature>
<dbReference type="Pfam" id="PF13639">
    <property type="entry name" value="zf-RING_2"/>
    <property type="match status" value="1"/>
</dbReference>
<organism evidence="16 17">
    <name type="scientific">Asparagus officinalis</name>
    <name type="common">Garden asparagus</name>
    <dbReference type="NCBI Taxonomy" id="4686"/>
    <lineage>
        <taxon>Eukaryota</taxon>
        <taxon>Viridiplantae</taxon>
        <taxon>Streptophyta</taxon>
        <taxon>Embryophyta</taxon>
        <taxon>Tracheophyta</taxon>
        <taxon>Spermatophyta</taxon>
        <taxon>Magnoliopsida</taxon>
        <taxon>Liliopsida</taxon>
        <taxon>Asparagales</taxon>
        <taxon>Asparagaceae</taxon>
        <taxon>Asparagoideae</taxon>
        <taxon>Asparagus</taxon>
    </lineage>
</organism>
<dbReference type="SUPFAM" id="SSF57850">
    <property type="entry name" value="RING/U-box"/>
    <property type="match status" value="1"/>
</dbReference>
<keyword evidence="5" id="KW-0808">Transferase</keyword>
<evidence type="ECO:0000256" key="2">
    <source>
        <dbReference type="ARBA" id="ARBA00004167"/>
    </source>
</evidence>
<evidence type="ECO:0000256" key="5">
    <source>
        <dbReference type="ARBA" id="ARBA00022679"/>
    </source>
</evidence>
<dbReference type="SMART" id="SM00184">
    <property type="entry name" value="RING"/>
    <property type="match status" value="1"/>
</dbReference>
<dbReference type="GO" id="GO:0016567">
    <property type="term" value="P:protein ubiquitination"/>
    <property type="evidence" value="ECO:0007669"/>
    <property type="project" value="InterPro"/>
</dbReference>
<evidence type="ECO:0000256" key="13">
    <source>
        <dbReference type="PROSITE-ProRule" id="PRU00175"/>
    </source>
</evidence>
<proteinExistence type="predicted"/>
<dbReference type="PANTHER" id="PTHR46913">
    <property type="entry name" value="RING-H2 FINGER PROTEIN ATL16"/>
    <property type="match status" value="1"/>
</dbReference>
<dbReference type="FunFam" id="3.30.40.10:FF:000187">
    <property type="entry name" value="E3 ubiquitin-protein ligase ATL6"/>
    <property type="match status" value="1"/>
</dbReference>
<name>A0A5P1F6Z5_ASPOF</name>
<dbReference type="InterPro" id="IPR001841">
    <property type="entry name" value="Znf_RING"/>
</dbReference>
<evidence type="ECO:0000256" key="9">
    <source>
        <dbReference type="ARBA" id="ARBA00022786"/>
    </source>
</evidence>
<evidence type="ECO:0000259" key="15">
    <source>
        <dbReference type="PROSITE" id="PS50089"/>
    </source>
</evidence>
<feature type="region of interest" description="Disordered" evidence="14">
    <location>
        <begin position="50"/>
        <end position="88"/>
    </location>
</feature>
<feature type="region of interest" description="Disordered" evidence="14">
    <location>
        <begin position="198"/>
        <end position="222"/>
    </location>
</feature>
<comment type="catalytic activity">
    <reaction evidence="1">
        <text>S-ubiquitinyl-[E2 ubiquitin-conjugating enzyme]-L-cysteine + [acceptor protein]-L-lysine = [E2 ubiquitin-conjugating enzyme]-L-cysteine + N(6)-ubiquitinyl-[acceptor protein]-L-lysine.</text>
        <dbReference type="EC" id="2.3.2.27"/>
    </reaction>
</comment>
<dbReference type="PANTHER" id="PTHR46913:SF1">
    <property type="entry name" value="RING-H2 FINGER PROTEIN ATL16"/>
    <property type="match status" value="1"/>
</dbReference>
<dbReference type="AlphaFoldDB" id="A0A5P1F6Z5"/>
<dbReference type="InterPro" id="IPR044600">
    <property type="entry name" value="ATL1/ATL16-like"/>
</dbReference>
<keyword evidence="8 13" id="KW-0863">Zinc-finger</keyword>
<keyword evidence="7" id="KW-0479">Metal-binding</keyword>
<feature type="compositionally biased region" description="Basic residues" evidence="14">
    <location>
        <begin position="198"/>
        <end position="212"/>
    </location>
</feature>
<sequence>MAATAVPLKGLKKSICLFYCEEMRELAERVAMDCDANELCMRRRPPRLRGLQRPATAAPTPAPVASADSTRRSSRLPDPRLFRRPGPQARQGSLECAVCLSEFDDDESLRLLPRCDHVFHPDCIDAWLAAHVTCPVCRCNLEEPPADPQPEIGQIDRTNANAARPEPEPQQVAIQVGPAEEDEERKAEIENLEKFVNTKRARSRARPARFPRSHSTGHSLVMPGENLDRFTLRLPTNIRKEIVERAEMMQRAKSLGVYPAEGSSRRGGGGGGGRSIQLGRSDRWGSFLMRTLSMKMTNWGRRGDGDGSSLIRGSSSIRGGFFRRGDSIKGEGSTKGGGVKFNAFDCYGGAATKSEESQSSAFNRV</sequence>
<dbReference type="EMBL" id="CM007383">
    <property type="protein sequence ID" value="ONK74155.1"/>
    <property type="molecule type" value="Genomic_DNA"/>
</dbReference>
<keyword evidence="12" id="KW-0472">Membrane</keyword>
<feature type="compositionally biased region" description="Low complexity" evidence="14">
    <location>
        <begin position="50"/>
        <end position="59"/>
    </location>
</feature>
<comment type="pathway">
    <text evidence="3">Protein modification; protein ubiquitination.</text>
</comment>
<keyword evidence="11" id="KW-1133">Transmembrane helix</keyword>
<keyword evidence="6" id="KW-0812">Transmembrane</keyword>
<evidence type="ECO:0000256" key="8">
    <source>
        <dbReference type="ARBA" id="ARBA00022771"/>
    </source>
</evidence>
<keyword evidence="10" id="KW-0862">Zinc</keyword>
<dbReference type="CDD" id="cd16461">
    <property type="entry name" value="RING-H2_EL5-like"/>
    <property type="match status" value="1"/>
</dbReference>
<evidence type="ECO:0000256" key="7">
    <source>
        <dbReference type="ARBA" id="ARBA00022723"/>
    </source>
</evidence>
<dbReference type="Gramene" id="ONK74155">
    <property type="protein sequence ID" value="ONK74155"/>
    <property type="gene ID" value="A4U43_C03F3330"/>
</dbReference>
<dbReference type="InterPro" id="IPR013083">
    <property type="entry name" value="Znf_RING/FYVE/PHD"/>
</dbReference>
<keyword evidence="17" id="KW-1185">Reference proteome</keyword>
<dbReference type="EC" id="2.3.2.27" evidence="4"/>
<accession>A0A5P1F6Z5</accession>
<evidence type="ECO:0000256" key="6">
    <source>
        <dbReference type="ARBA" id="ARBA00022692"/>
    </source>
</evidence>
<evidence type="ECO:0000313" key="16">
    <source>
        <dbReference type="EMBL" id="ONK74155.1"/>
    </source>
</evidence>